<feature type="transmembrane region" description="Helical" evidence="1">
    <location>
        <begin position="72"/>
        <end position="98"/>
    </location>
</feature>
<keyword evidence="1" id="KW-0472">Membrane</keyword>
<dbReference type="RefSeq" id="WP_090927698.1">
    <property type="nucleotide sequence ID" value="NZ_FOTY01000023.1"/>
</dbReference>
<dbReference type="Proteomes" id="UP000199668">
    <property type="component" value="Unassembled WGS sequence"/>
</dbReference>
<dbReference type="OrthoDB" id="2982770at2"/>
<protein>
    <submittedName>
        <fullName evidence="2">Uncharacterized protein</fullName>
    </submittedName>
</protein>
<organism evidence="2 3">
    <name type="scientific">Salibacterium qingdaonense</name>
    <dbReference type="NCBI Taxonomy" id="266892"/>
    <lineage>
        <taxon>Bacteria</taxon>
        <taxon>Bacillati</taxon>
        <taxon>Bacillota</taxon>
        <taxon>Bacilli</taxon>
        <taxon>Bacillales</taxon>
        <taxon>Bacillaceae</taxon>
    </lineage>
</organism>
<accession>A0A1I4P4Q3</accession>
<name>A0A1I4P4Q3_9BACI</name>
<reference evidence="2 3" key="1">
    <citation type="submission" date="2016-10" db="EMBL/GenBank/DDBJ databases">
        <authorList>
            <person name="de Groot N.N."/>
        </authorList>
    </citation>
    <scope>NUCLEOTIDE SEQUENCE [LARGE SCALE GENOMIC DNA]</scope>
    <source>
        <strain evidence="2 3">CGMCC 1.6134</strain>
    </source>
</reference>
<evidence type="ECO:0000313" key="2">
    <source>
        <dbReference type="EMBL" id="SFM22834.1"/>
    </source>
</evidence>
<keyword evidence="1" id="KW-1133">Transmembrane helix</keyword>
<evidence type="ECO:0000256" key="1">
    <source>
        <dbReference type="SAM" id="Phobius"/>
    </source>
</evidence>
<proteinExistence type="predicted"/>
<keyword evidence="1" id="KW-0812">Transmembrane</keyword>
<feature type="transmembrane region" description="Helical" evidence="1">
    <location>
        <begin position="20"/>
        <end position="38"/>
    </location>
</feature>
<dbReference type="AlphaFoldDB" id="A0A1I4P4Q3"/>
<keyword evidence="3" id="KW-1185">Reference proteome</keyword>
<sequence>MNKTERTIEETEDKRKTFLFVYWLFLILGAASYFLLFIEYTFIIIVPVTFLSGVVATIFTFALRNLIVRSRLLITLGVLLSFSSLIVVGILALIDIVISGQSF</sequence>
<feature type="transmembrane region" description="Helical" evidence="1">
    <location>
        <begin position="44"/>
        <end position="63"/>
    </location>
</feature>
<evidence type="ECO:0000313" key="3">
    <source>
        <dbReference type="Proteomes" id="UP000199668"/>
    </source>
</evidence>
<dbReference type="EMBL" id="FOTY01000023">
    <property type="protein sequence ID" value="SFM22834.1"/>
    <property type="molecule type" value="Genomic_DNA"/>
</dbReference>
<gene>
    <name evidence="2" type="ORF">SAMN04488054_12318</name>
</gene>